<comment type="similarity">
    <text evidence="2 7">Belongs to the PhoU family.</text>
</comment>
<evidence type="ECO:0000259" key="8">
    <source>
        <dbReference type="Pfam" id="PF01895"/>
    </source>
</evidence>
<dbReference type="Gene3D" id="1.20.58.220">
    <property type="entry name" value="Phosphate transport system protein phou homolog 2, domain 2"/>
    <property type="match status" value="1"/>
</dbReference>
<dbReference type="GO" id="GO:0045936">
    <property type="term" value="P:negative regulation of phosphate metabolic process"/>
    <property type="evidence" value="ECO:0007669"/>
    <property type="project" value="InterPro"/>
</dbReference>
<comment type="caution">
    <text evidence="9">The sequence shown here is derived from an EMBL/GenBank/DDBJ whole genome shotgun (WGS) entry which is preliminary data.</text>
</comment>
<keyword evidence="5 7" id="KW-0963">Cytoplasm</keyword>
<dbReference type="AlphaFoldDB" id="A0A1F5V067"/>
<feature type="domain" description="PhoU" evidence="8">
    <location>
        <begin position="19"/>
        <end position="104"/>
    </location>
</feature>
<dbReference type="GO" id="GO:0030643">
    <property type="term" value="P:intracellular phosphate ion homeostasis"/>
    <property type="evidence" value="ECO:0007669"/>
    <property type="project" value="InterPro"/>
</dbReference>
<accession>A0A1F5V067</accession>
<dbReference type="Pfam" id="PF01895">
    <property type="entry name" value="PhoU"/>
    <property type="match status" value="2"/>
</dbReference>
<dbReference type="FunFam" id="1.20.58.220:FF:000004">
    <property type="entry name" value="Phosphate-specific transport system accessory protein PhoU"/>
    <property type="match status" value="1"/>
</dbReference>
<evidence type="ECO:0000256" key="7">
    <source>
        <dbReference type="PIRNR" id="PIRNR003107"/>
    </source>
</evidence>
<dbReference type="PIRSF" id="PIRSF003107">
    <property type="entry name" value="PhoU"/>
    <property type="match status" value="1"/>
</dbReference>
<dbReference type="InterPro" id="IPR028366">
    <property type="entry name" value="PhoU"/>
</dbReference>
<dbReference type="PANTHER" id="PTHR42930">
    <property type="entry name" value="PHOSPHATE-SPECIFIC TRANSPORT SYSTEM ACCESSORY PROTEIN PHOU"/>
    <property type="match status" value="1"/>
</dbReference>
<organism evidence="9 10">
    <name type="scientific">Fraserbacteria sp. (strain RBG_16_55_9)</name>
    <dbReference type="NCBI Taxonomy" id="1817864"/>
    <lineage>
        <taxon>Bacteria</taxon>
        <taxon>Candidatus Fraseribacteriota</taxon>
    </lineage>
</organism>
<reference evidence="9 10" key="1">
    <citation type="journal article" date="2016" name="Nat. Commun.">
        <title>Thousands of microbial genomes shed light on interconnected biogeochemical processes in an aquifer system.</title>
        <authorList>
            <person name="Anantharaman K."/>
            <person name="Brown C.T."/>
            <person name="Hug L.A."/>
            <person name="Sharon I."/>
            <person name="Castelle C.J."/>
            <person name="Probst A.J."/>
            <person name="Thomas B.C."/>
            <person name="Singh A."/>
            <person name="Wilkins M.J."/>
            <person name="Karaoz U."/>
            <person name="Brodie E.L."/>
            <person name="Williams K.H."/>
            <person name="Hubbard S.S."/>
            <person name="Banfield J.F."/>
        </authorList>
    </citation>
    <scope>NUCLEOTIDE SEQUENCE [LARGE SCALE GENOMIC DNA]</scope>
    <source>
        <strain evidence="10">RBG_16_55_9</strain>
    </source>
</reference>
<dbReference type="GO" id="GO:0005737">
    <property type="term" value="C:cytoplasm"/>
    <property type="evidence" value="ECO:0007669"/>
    <property type="project" value="UniProtKB-SubCell"/>
</dbReference>
<evidence type="ECO:0000256" key="1">
    <source>
        <dbReference type="ARBA" id="ARBA00004496"/>
    </source>
</evidence>
<evidence type="ECO:0000313" key="9">
    <source>
        <dbReference type="EMBL" id="OGF56819.1"/>
    </source>
</evidence>
<comment type="subunit">
    <text evidence="3 7">Homodimer.</text>
</comment>
<dbReference type="GO" id="GO:0006817">
    <property type="term" value="P:phosphate ion transport"/>
    <property type="evidence" value="ECO:0007669"/>
    <property type="project" value="UniProtKB-KW"/>
</dbReference>
<name>A0A1F5V067_FRAXR</name>
<dbReference type="PANTHER" id="PTHR42930:SF3">
    <property type="entry name" value="PHOSPHATE-SPECIFIC TRANSPORT SYSTEM ACCESSORY PROTEIN PHOU"/>
    <property type="match status" value="1"/>
</dbReference>
<evidence type="ECO:0000256" key="5">
    <source>
        <dbReference type="ARBA" id="ARBA00022490"/>
    </source>
</evidence>
<proteinExistence type="inferred from homology"/>
<keyword evidence="6 7" id="KW-0592">Phosphate transport</keyword>
<comment type="function">
    <text evidence="7">Plays a role in the regulation of phosphate uptake.</text>
</comment>
<dbReference type="SUPFAM" id="SSF109755">
    <property type="entry name" value="PhoU-like"/>
    <property type="match status" value="1"/>
</dbReference>
<feature type="domain" description="PhoU" evidence="8">
    <location>
        <begin position="119"/>
        <end position="213"/>
    </location>
</feature>
<comment type="subcellular location">
    <subcellularLocation>
        <location evidence="1 7">Cytoplasm</location>
    </subcellularLocation>
</comment>
<dbReference type="EMBL" id="MFGX01000025">
    <property type="protein sequence ID" value="OGF56819.1"/>
    <property type="molecule type" value="Genomic_DNA"/>
</dbReference>
<dbReference type="Proteomes" id="UP000179157">
    <property type="component" value="Unassembled WGS sequence"/>
</dbReference>
<protein>
    <recommendedName>
        <fullName evidence="7">Phosphate-specific transport system accessory protein PhoU</fullName>
    </recommendedName>
</protein>
<dbReference type="NCBIfam" id="TIGR02135">
    <property type="entry name" value="phoU_full"/>
    <property type="match status" value="1"/>
</dbReference>
<evidence type="ECO:0000256" key="6">
    <source>
        <dbReference type="ARBA" id="ARBA00022592"/>
    </source>
</evidence>
<dbReference type="STRING" id="1817864.A2Z21_02550"/>
<dbReference type="InterPro" id="IPR038078">
    <property type="entry name" value="PhoU-like_sf"/>
</dbReference>
<gene>
    <name evidence="9" type="ORF">A2Z21_02550</name>
</gene>
<evidence type="ECO:0000256" key="2">
    <source>
        <dbReference type="ARBA" id="ARBA00008107"/>
    </source>
</evidence>
<dbReference type="InterPro" id="IPR026022">
    <property type="entry name" value="PhoU_dom"/>
</dbReference>
<keyword evidence="4 7" id="KW-0813">Transport</keyword>
<sequence>MVRESYRQQLDGLLEFVCGMGQLVVEGLNKGLQAIRDHDRALALSLEPWDDTIDQMALDIEKKCTDLLALQQPVAVDLRLIVSVFKLVTDLERVADLAVNLGEYSLVSEAFVLVPKEQLLQLGKIASEMMNDSLEAIRTRDVARAKQAIARDRVLDQRCWDLRTEVLTQIIRRAGHANTSEQAKKIADNTITVLWSIRDLERVGDHAVNICARTIYWLTSNPEFI</sequence>
<evidence type="ECO:0000313" key="10">
    <source>
        <dbReference type="Proteomes" id="UP000179157"/>
    </source>
</evidence>
<evidence type="ECO:0000256" key="3">
    <source>
        <dbReference type="ARBA" id="ARBA00011738"/>
    </source>
</evidence>
<evidence type="ECO:0000256" key="4">
    <source>
        <dbReference type="ARBA" id="ARBA00022448"/>
    </source>
</evidence>